<dbReference type="NCBIfam" id="TIGR04281">
    <property type="entry name" value="peripla_PGF_1"/>
    <property type="match status" value="2"/>
</dbReference>
<protein>
    <submittedName>
        <fullName evidence="4">PGF-CTERM-anchored ABC transporter substrate-binding protein</fullName>
    </submittedName>
</protein>
<feature type="domain" description="Fe/B12 periplasmic-binding" evidence="3">
    <location>
        <begin position="356"/>
        <end position="600"/>
    </location>
</feature>
<dbReference type="EMBL" id="JBHUDM010000001">
    <property type="protein sequence ID" value="MFD1640537.1"/>
    <property type="molecule type" value="Genomic_DNA"/>
</dbReference>
<proteinExistence type="predicted"/>
<feature type="compositionally biased region" description="Low complexity" evidence="2">
    <location>
        <begin position="685"/>
        <end position="702"/>
    </location>
</feature>
<dbReference type="AlphaFoldDB" id="A0ABD6D3B9"/>
<dbReference type="PANTHER" id="PTHR30535">
    <property type="entry name" value="VITAMIN B12-BINDING PROTEIN"/>
    <property type="match status" value="1"/>
</dbReference>
<dbReference type="Gene3D" id="3.40.50.1980">
    <property type="entry name" value="Nitrogenase molybdenum iron protein domain"/>
    <property type="match status" value="4"/>
</dbReference>
<accession>A0ABD6D3B9</accession>
<evidence type="ECO:0000256" key="2">
    <source>
        <dbReference type="SAM" id="MobiDB-lite"/>
    </source>
</evidence>
<keyword evidence="1" id="KW-0732">Signal</keyword>
<evidence type="ECO:0000259" key="3">
    <source>
        <dbReference type="PROSITE" id="PS50983"/>
    </source>
</evidence>
<feature type="compositionally biased region" description="Polar residues" evidence="2">
    <location>
        <begin position="862"/>
        <end position="874"/>
    </location>
</feature>
<dbReference type="InterPro" id="IPR002491">
    <property type="entry name" value="ABC_transptr_periplasmic_BD"/>
</dbReference>
<name>A0ABD6D3B9_9EURY</name>
<feature type="compositionally biased region" description="Acidic residues" evidence="2">
    <location>
        <begin position="745"/>
        <end position="759"/>
    </location>
</feature>
<dbReference type="InterPro" id="IPR054828">
    <property type="entry name" value="Vit_B12_bind_prot"/>
</dbReference>
<reference evidence="4 5" key="1">
    <citation type="journal article" date="2019" name="Int. J. Syst. Evol. Microbiol.">
        <title>The Global Catalogue of Microorganisms (GCM) 10K type strain sequencing project: providing services to taxonomists for standard genome sequencing and annotation.</title>
        <authorList>
            <consortium name="The Broad Institute Genomics Platform"/>
            <consortium name="The Broad Institute Genome Sequencing Center for Infectious Disease"/>
            <person name="Wu L."/>
            <person name="Ma J."/>
        </authorList>
    </citation>
    <scope>NUCLEOTIDE SEQUENCE [LARGE SCALE GENOMIC DNA]</scope>
    <source>
        <strain evidence="4 5">CGMCC 1.10593</strain>
    </source>
</reference>
<dbReference type="InterPro" id="IPR026469">
    <property type="entry name" value="Peripla_PGF_1"/>
</dbReference>
<keyword evidence="5" id="KW-1185">Reference proteome</keyword>
<sequence length="902" mass="94601">MRNRFVVLIVGLLCISVLGGTAGITAAAQPADSVFAIESADNGGRITAAVDGDSTSDTCSFPMNLTDTTGTEITLSERPDRITTTNPSAAQTLWELDAKDRVVGVTQFASYLNGSDSKANVSASELGVSTERVVDTEPDLVLAPNASAGDVEGLRNAGLTVYHFPAATDVDDVAAKTETIGRLVGNCTTADTVNQEMYDAVDKTRERTADLDRPEALYPLGGGFVAADETFINEIMRIGGVNNVAAAEGDGYPQLSDEVIISSDPEVLLVTDPDAPIVDQQPYASTTAGQENNSIVLDTNDLNQPAPRSVIEATRTLADGVEAYHDSQTAGEQCGYPVTLTDATGTEVTLDERPDRITTTNPSAAQTLWELDAKDRVVGVTQFASYLNGSDSKANVSASELGVSTERVVDTEPDLVLAPNASAGDVEGLRNAGLTVYHFPAATDVDDVATKTETMGRLVGNCTTADTVNQEMYDAVNETRERTADFDRPEALYPLGGGFVAADETFINEIMRIGGVNNVAAAEGDGYPQLSDEVIISTDPEILLVTNPEAPIADRQPYTSTAAGQENSTIVLDVNNLNQPAPRSVIEATGTLADGVVAYRQAQDDSNDEEPPEQDDSNDEEPPEQDDSNDEEPPEADDNGDDPDGNTADEAEMTETADDGMTRRTTIDIEDSDPEADGLTVTLNEDTGADSGSSDADSTGETPGSVDSVTFADDSISGTVDVETYTETPADIAAEISETTVETAEPGDDGSESADDESSTDSADTAEQTVNVVSVSDISVTDEDGDPADNTPATVTMSVDAESVTAPTNTVIVHKTDDGWETLATTVTASNDERITLTAETGGFSLFAVAEVTSPQEDRSENQTVQENGSASETTVDESPGFGVFGALVALCSMGVLARRNR</sequence>
<evidence type="ECO:0000313" key="4">
    <source>
        <dbReference type="EMBL" id="MFD1640537.1"/>
    </source>
</evidence>
<feature type="compositionally biased region" description="Acidic residues" evidence="2">
    <location>
        <begin position="605"/>
        <end position="658"/>
    </location>
</feature>
<feature type="region of interest" description="Disordered" evidence="2">
    <location>
        <begin position="601"/>
        <end position="767"/>
    </location>
</feature>
<dbReference type="SUPFAM" id="SSF53807">
    <property type="entry name" value="Helical backbone' metal receptor"/>
    <property type="match status" value="2"/>
</dbReference>
<dbReference type="Proteomes" id="UP001597052">
    <property type="component" value="Unassembled WGS sequence"/>
</dbReference>
<gene>
    <name evidence="4" type="ORF">ACFSBW_01430</name>
</gene>
<evidence type="ECO:0000313" key="5">
    <source>
        <dbReference type="Proteomes" id="UP001597052"/>
    </source>
</evidence>
<dbReference type="Pfam" id="PF01497">
    <property type="entry name" value="Peripla_BP_2"/>
    <property type="match status" value="2"/>
</dbReference>
<dbReference type="NCBIfam" id="NF038402">
    <property type="entry name" value="TroA_like"/>
    <property type="match status" value="2"/>
</dbReference>
<comment type="caution">
    <text evidence="4">The sequence shown here is derived from an EMBL/GenBank/DDBJ whole genome shotgun (WGS) entry which is preliminary data.</text>
</comment>
<dbReference type="PANTHER" id="PTHR30535:SF34">
    <property type="entry name" value="MOLYBDATE-BINDING PROTEIN MOLA"/>
    <property type="match status" value="1"/>
</dbReference>
<dbReference type="RefSeq" id="WP_379826674.1">
    <property type="nucleotide sequence ID" value="NZ_JBHUDM010000001.1"/>
</dbReference>
<feature type="domain" description="Fe/B12 periplasmic-binding" evidence="3">
    <location>
        <begin position="81"/>
        <end position="325"/>
    </location>
</feature>
<organism evidence="4 5">
    <name type="scientific">Halohasta litorea</name>
    <dbReference type="NCBI Taxonomy" id="869891"/>
    <lineage>
        <taxon>Archaea</taxon>
        <taxon>Methanobacteriati</taxon>
        <taxon>Methanobacteriota</taxon>
        <taxon>Stenosarchaea group</taxon>
        <taxon>Halobacteria</taxon>
        <taxon>Halobacteriales</taxon>
        <taxon>Haloferacaceae</taxon>
        <taxon>Halohasta</taxon>
    </lineage>
</organism>
<dbReference type="PROSITE" id="PS50983">
    <property type="entry name" value="FE_B12_PBP"/>
    <property type="match status" value="2"/>
</dbReference>
<feature type="region of interest" description="Disordered" evidence="2">
    <location>
        <begin position="853"/>
        <end position="878"/>
    </location>
</feature>
<dbReference type="InterPro" id="IPR050902">
    <property type="entry name" value="ABC_Transporter_SBP"/>
</dbReference>
<evidence type="ECO:0000256" key="1">
    <source>
        <dbReference type="ARBA" id="ARBA00022729"/>
    </source>
</evidence>